<dbReference type="InterPro" id="IPR017896">
    <property type="entry name" value="4Fe4S_Fe-S-bd"/>
</dbReference>
<protein>
    <submittedName>
        <fullName evidence="2">(Fe-S)-binding protein</fullName>
    </submittedName>
</protein>
<organism evidence="2 3">
    <name type="scientific">Candidatus Methanoperedens nitratireducens</name>
    <dbReference type="NCBI Taxonomy" id="1392998"/>
    <lineage>
        <taxon>Archaea</taxon>
        <taxon>Methanobacteriati</taxon>
        <taxon>Methanobacteriota</taxon>
        <taxon>Stenosarchaea group</taxon>
        <taxon>Methanomicrobia</taxon>
        <taxon>Methanosarcinales</taxon>
        <taxon>ANME-2 cluster</taxon>
        <taxon>Candidatus Methanoperedentaceae</taxon>
        <taxon>Candidatus Methanoperedens</taxon>
    </lineage>
</organism>
<sequence>MRVSIVKCENYEHQKVKSAIIKSLELIGGIEEIVKPGNTVLLKVNVIIGFPPERAATTHPSIVGAMTEIVKEAGGIPWVGDSSGAYGYTAKSLELSGIKKACEEYGGKLINFESTGVYSMNIDGQILKTANIAKSAIDCDVLVSMPKMKTHQLTKYTGAVKNFYGVIPGSGKAAIHRQAPTEERLSQAVVDIYSALKPQLAVMDGVVGMEGEGATNGTPVASNVILSSKDCVALDAVASEIMGFPHKDILTTRFTNERGLGIGELDKIEVMGEKINDVRLDFKKSRYLYYKLPAFMGKFMFKSAENISKVAISEKDCKRCGICLESCPASAITLEPRPLIDQEKCIKCYCCHELCRNGAVKLKTSFLGRQLLKSMKYSQP</sequence>
<dbReference type="InterPro" id="IPR007160">
    <property type="entry name" value="DUF362"/>
</dbReference>
<dbReference type="PROSITE" id="PS00198">
    <property type="entry name" value="4FE4S_FER_1"/>
    <property type="match status" value="1"/>
</dbReference>
<dbReference type="InterPro" id="IPR017900">
    <property type="entry name" value="4Fe4S_Fe_S_CS"/>
</dbReference>
<proteinExistence type="predicted"/>
<dbReference type="SUPFAM" id="SSF54862">
    <property type="entry name" value="4Fe-4S ferredoxins"/>
    <property type="match status" value="1"/>
</dbReference>
<evidence type="ECO:0000313" key="2">
    <source>
        <dbReference type="EMBL" id="KPQ45260.1"/>
    </source>
</evidence>
<reference evidence="2 3" key="1">
    <citation type="submission" date="2015-09" db="EMBL/GenBank/DDBJ databases">
        <title>A metagenomics-based metabolic model of nitrate-dependent anaerobic oxidation of methane by Methanoperedens-like archaea.</title>
        <authorList>
            <person name="Arshad A."/>
            <person name="Speth D.R."/>
            <person name="De Graaf R.M."/>
            <person name="Op Den Camp H.J."/>
            <person name="Jetten M.S."/>
            <person name="Welte C.U."/>
        </authorList>
    </citation>
    <scope>NUCLEOTIDE SEQUENCE [LARGE SCALE GENOMIC DNA]</scope>
</reference>
<dbReference type="Pfam" id="PF04015">
    <property type="entry name" value="DUF362"/>
    <property type="match status" value="1"/>
</dbReference>
<name>A0A0P7ZJH0_9EURY</name>
<evidence type="ECO:0000313" key="3">
    <source>
        <dbReference type="Proteomes" id="UP000050360"/>
    </source>
</evidence>
<dbReference type="AlphaFoldDB" id="A0A0P7ZJH0"/>
<gene>
    <name evidence="2" type="ORF">MPEBLZ_00141</name>
</gene>
<dbReference type="EMBL" id="LKCM01000015">
    <property type="protein sequence ID" value="KPQ45260.1"/>
    <property type="molecule type" value="Genomic_DNA"/>
</dbReference>
<comment type="caution">
    <text evidence="2">The sequence shown here is derived from an EMBL/GenBank/DDBJ whole genome shotgun (WGS) entry which is preliminary data.</text>
</comment>
<dbReference type="PROSITE" id="PS51379">
    <property type="entry name" value="4FE4S_FER_2"/>
    <property type="match status" value="2"/>
</dbReference>
<dbReference type="GO" id="GO:0016491">
    <property type="term" value="F:oxidoreductase activity"/>
    <property type="evidence" value="ECO:0007669"/>
    <property type="project" value="UniProtKB-ARBA"/>
</dbReference>
<dbReference type="Gene3D" id="3.30.70.20">
    <property type="match status" value="1"/>
</dbReference>
<accession>A0A0P7ZJH0</accession>
<dbReference type="Pfam" id="PF00037">
    <property type="entry name" value="Fer4"/>
    <property type="match status" value="1"/>
</dbReference>
<feature type="domain" description="4Fe-4S ferredoxin-type" evidence="1">
    <location>
        <begin position="338"/>
        <end position="365"/>
    </location>
</feature>
<feature type="domain" description="4Fe-4S ferredoxin-type" evidence="1">
    <location>
        <begin position="308"/>
        <end position="337"/>
    </location>
</feature>
<dbReference type="Proteomes" id="UP000050360">
    <property type="component" value="Unassembled WGS sequence"/>
</dbReference>
<evidence type="ECO:0000259" key="1">
    <source>
        <dbReference type="PROSITE" id="PS51379"/>
    </source>
</evidence>